<evidence type="ECO:0000256" key="5">
    <source>
        <dbReference type="ARBA" id="ARBA00023065"/>
    </source>
</evidence>
<dbReference type="PANTHER" id="PTHR35529">
    <property type="entry name" value="MANGANESE EFFLUX PUMP MNTP-RELATED"/>
    <property type="match status" value="1"/>
</dbReference>
<dbReference type="Pfam" id="PF02659">
    <property type="entry name" value="Mntp"/>
    <property type="match status" value="1"/>
</dbReference>
<evidence type="ECO:0000256" key="6">
    <source>
        <dbReference type="ARBA" id="ARBA00023136"/>
    </source>
</evidence>
<evidence type="ECO:0000256" key="4">
    <source>
        <dbReference type="ARBA" id="ARBA00022989"/>
    </source>
</evidence>
<protein>
    <recommendedName>
        <fullName evidence="8">Putative manganese efflux pump MntP</fullName>
    </recommendedName>
</protein>
<feature type="transmembrane region" description="Helical" evidence="8">
    <location>
        <begin position="173"/>
        <end position="190"/>
    </location>
</feature>
<keyword evidence="1 8" id="KW-0813">Transport</keyword>
<feature type="transmembrane region" description="Helical" evidence="8">
    <location>
        <begin position="141"/>
        <end position="161"/>
    </location>
</feature>
<evidence type="ECO:0000256" key="3">
    <source>
        <dbReference type="ARBA" id="ARBA00022692"/>
    </source>
</evidence>
<comment type="subcellular location">
    <subcellularLocation>
        <location evidence="8">Cell membrane</location>
        <topology evidence="8">Multi-pass membrane protein</topology>
    </subcellularLocation>
</comment>
<dbReference type="HAMAP" id="MF_01521">
    <property type="entry name" value="MntP_pump"/>
    <property type="match status" value="1"/>
</dbReference>
<feature type="transmembrane region" description="Helical" evidence="8">
    <location>
        <begin position="47"/>
        <end position="70"/>
    </location>
</feature>
<evidence type="ECO:0000313" key="9">
    <source>
        <dbReference type="EMBL" id="AIQ65932.1"/>
    </source>
</evidence>
<keyword evidence="4 8" id="KW-1133">Transmembrane helix</keyword>
<dbReference type="HOGENOM" id="CLU_096410_1_0_9"/>
<feature type="transmembrane region" description="Helical" evidence="8">
    <location>
        <begin position="12"/>
        <end position="35"/>
    </location>
</feature>
<accession>A0A089LYI0</accession>
<name>A0A089LYI0_9BACL</name>
<organism evidence="9 10">
    <name type="scientific">Paenibacillus stellifer</name>
    <dbReference type="NCBI Taxonomy" id="169760"/>
    <lineage>
        <taxon>Bacteria</taxon>
        <taxon>Bacillati</taxon>
        <taxon>Bacillota</taxon>
        <taxon>Bacilli</taxon>
        <taxon>Bacillales</taxon>
        <taxon>Paenibacillaceae</taxon>
        <taxon>Paenibacillus</taxon>
    </lineage>
</organism>
<comment type="similarity">
    <text evidence="8">Belongs to the MntP (TC 9.B.29) family.</text>
</comment>
<comment type="function">
    <text evidence="8">Probably functions as a manganese efflux pump.</text>
</comment>
<dbReference type="RefSeq" id="WP_038699370.1">
    <property type="nucleotide sequence ID" value="NZ_CP009286.1"/>
</dbReference>
<keyword evidence="3 8" id="KW-0812">Transmembrane</keyword>
<keyword evidence="6 8" id="KW-0472">Membrane</keyword>
<dbReference type="Proteomes" id="UP000029507">
    <property type="component" value="Chromosome"/>
</dbReference>
<dbReference type="EMBL" id="CP009286">
    <property type="protein sequence ID" value="AIQ65932.1"/>
    <property type="molecule type" value="Genomic_DNA"/>
</dbReference>
<evidence type="ECO:0000313" key="10">
    <source>
        <dbReference type="Proteomes" id="UP000029507"/>
    </source>
</evidence>
<keyword evidence="10" id="KW-1185">Reference proteome</keyword>
<dbReference type="KEGG" id="pste:PSTEL_25275"/>
<evidence type="ECO:0000256" key="8">
    <source>
        <dbReference type="HAMAP-Rule" id="MF_01521"/>
    </source>
</evidence>
<reference evidence="9 10" key="1">
    <citation type="submission" date="2014-08" db="EMBL/GenBank/DDBJ databases">
        <title>Comparative genomics of the Paenibacillus odorifer group.</title>
        <authorList>
            <person name="den Bakker H.C."/>
            <person name="Tsai Y.-C."/>
            <person name="Martin N."/>
            <person name="Korlach J."/>
            <person name="Wiedmann M."/>
        </authorList>
    </citation>
    <scope>NUCLEOTIDE SEQUENCE [LARGE SCALE GENOMIC DNA]</scope>
    <source>
        <strain evidence="9 10">DSM 14472</strain>
    </source>
</reference>
<dbReference type="InterPro" id="IPR003810">
    <property type="entry name" value="Mntp/YtaF"/>
</dbReference>
<dbReference type="OrthoDB" id="1679700at2"/>
<evidence type="ECO:0000256" key="2">
    <source>
        <dbReference type="ARBA" id="ARBA00022475"/>
    </source>
</evidence>
<dbReference type="InterPro" id="IPR022929">
    <property type="entry name" value="Put_MntP"/>
</dbReference>
<feature type="transmembrane region" description="Helical" evidence="8">
    <location>
        <begin position="76"/>
        <end position="94"/>
    </location>
</feature>
<evidence type="ECO:0000256" key="1">
    <source>
        <dbReference type="ARBA" id="ARBA00022448"/>
    </source>
</evidence>
<dbReference type="AlphaFoldDB" id="A0A089LYI0"/>
<dbReference type="STRING" id="169760.PSTEL_25275"/>
<keyword evidence="7 8" id="KW-0464">Manganese</keyword>
<dbReference type="GO" id="GO:0005384">
    <property type="term" value="F:manganese ion transmembrane transporter activity"/>
    <property type="evidence" value="ECO:0007669"/>
    <property type="project" value="UniProtKB-UniRule"/>
</dbReference>
<dbReference type="GO" id="GO:0005886">
    <property type="term" value="C:plasma membrane"/>
    <property type="evidence" value="ECO:0007669"/>
    <property type="project" value="UniProtKB-SubCell"/>
</dbReference>
<evidence type="ECO:0000256" key="7">
    <source>
        <dbReference type="ARBA" id="ARBA00023211"/>
    </source>
</evidence>
<keyword evidence="5 8" id="KW-0406">Ion transport</keyword>
<gene>
    <name evidence="8" type="primary">mntP</name>
    <name evidence="9" type="ORF">PSTEL_25275</name>
</gene>
<sequence>MGVAEVQTGAGQILTIAIMAFALGLDAFSLGVGIGMKGIRLLHVLQMSLMVAFFHVLMPLLGLVTGSYVGHLLGRVSGVAAGGLLVALGVHMVINSFRTADNTEMRGFDHRTLWGMLLISLSVSIDSFSVGVSLGVFVSHVLLTVLAFGACGGMMSISGLLLGRRVGRGMGEYGEAIGGAILLGFGLLFIF</sequence>
<dbReference type="PANTHER" id="PTHR35529:SF1">
    <property type="entry name" value="MANGANESE EFFLUX PUMP MNTP-RELATED"/>
    <property type="match status" value="1"/>
</dbReference>
<feature type="transmembrane region" description="Helical" evidence="8">
    <location>
        <begin position="114"/>
        <end position="135"/>
    </location>
</feature>
<keyword evidence="2 8" id="KW-1003">Cell membrane</keyword>
<proteinExistence type="inferred from homology"/>